<keyword evidence="2" id="KW-0418">Kinase</keyword>
<gene>
    <name evidence="2" type="ORF">HNQ45_000555</name>
</gene>
<dbReference type="GO" id="GO:0003677">
    <property type="term" value="F:DNA binding"/>
    <property type="evidence" value="ECO:0007669"/>
    <property type="project" value="UniProtKB-KW"/>
</dbReference>
<evidence type="ECO:0000313" key="2">
    <source>
        <dbReference type="EMBL" id="MBB5175680.1"/>
    </source>
</evidence>
<protein>
    <submittedName>
        <fullName evidence="2">DNA-binding helix-hairpin-helix protein with protein kinase domain</fullName>
    </submittedName>
</protein>
<comment type="caution">
    <text evidence="2">The sequence shown here is derived from an EMBL/GenBank/DDBJ whole genome shotgun (WGS) entry which is preliminary data.</text>
</comment>
<keyword evidence="2" id="KW-0238">DNA-binding</keyword>
<keyword evidence="2" id="KW-0808">Transferase</keyword>
<feature type="compositionally biased region" description="Basic and acidic residues" evidence="1">
    <location>
        <begin position="146"/>
        <end position="160"/>
    </location>
</feature>
<feature type="compositionally biased region" description="Basic and acidic residues" evidence="1">
    <location>
        <begin position="179"/>
        <end position="219"/>
    </location>
</feature>
<reference evidence="2 3" key="1">
    <citation type="submission" date="2020-08" db="EMBL/GenBank/DDBJ databases">
        <title>Genomic Encyclopedia of Type Strains, Phase IV (KMG-IV): sequencing the most valuable type-strain genomes for metagenomic binning, comparative biology and taxonomic classification.</title>
        <authorList>
            <person name="Goeker M."/>
        </authorList>
    </citation>
    <scope>NUCLEOTIDE SEQUENCE [LARGE SCALE GENOMIC DNA]</scope>
    <source>
        <strain evidence="2 3">DSM 19163</strain>
    </source>
</reference>
<evidence type="ECO:0000313" key="3">
    <source>
        <dbReference type="Proteomes" id="UP000579136"/>
    </source>
</evidence>
<dbReference type="GO" id="GO:0016301">
    <property type="term" value="F:kinase activity"/>
    <property type="evidence" value="ECO:0007669"/>
    <property type="project" value="UniProtKB-KW"/>
</dbReference>
<feature type="compositionally biased region" description="Basic and acidic residues" evidence="1">
    <location>
        <begin position="102"/>
        <end position="118"/>
    </location>
</feature>
<organism evidence="2 3">
    <name type="scientific">Nosocomiicoccus ampullae</name>
    <dbReference type="NCBI Taxonomy" id="489910"/>
    <lineage>
        <taxon>Bacteria</taxon>
        <taxon>Bacillati</taxon>
        <taxon>Bacillota</taxon>
        <taxon>Bacilli</taxon>
        <taxon>Bacillales</taxon>
        <taxon>Staphylococcaceae</taxon>
        <taxon>Nosocomiicoccus</taxon>
    </lineage>
</organism>
<name>A0A9Q2CYZ5_9STAP</name>
<dbReference type="AlphaFoldDB" id="A0A9Q2CYZ5"/>
<dbReference type="EMBL" id="JACHHF010000003">
    <property type="protein sequence ID" value="MBB5175680.1"/>
    <property type="molecule type" value="Genomic_DNA"/>
</dbReference>
<proteinExistence type="predicted"/>
<feature type="compositionally biased region" description="Polar residues" evidence="1">
    <location>
        <begin position="132"/>
        <end position="142"/>
    </location>
</feature>
<sequence length="250" mass="29281">MKDKIRMAATVLPVLLVPLIKNRKEVKKHPDVKKLAKNSNILYDKVKDKAQVVTEVGATGYNETRDFISSKYQNSKQKHAYNKQIKDYNKLQKELEKLEADFEKDKDAHRNARLEKEAGVSTPSNEELESRMQVSKGSQKLNIQKPDTKNVRELNERFVEGTEYEESYEPGSLHRKHKDALDPKSARLREESKDLKEKREASRDESLFGKHRRENERHIQNIGRKTGYGEAYQKSDSLREFQDWKEKHNN</sequence>
<dbReference type="Proteomes" id="UP000579136">
    <property type="component" value="Unassembled WGS sequence"/>
</dbReference>
<feature type="region of interest" description="Disordered" evidence="1">
    <location>
        <begin position="102"/>
        <end position="234"/>
    </location>
</feature>
<accession>A0A9Q2CYZ5</accession>
<dbReference type="RefSeq" id="WP_183673202.1">
    <property type="nucleotide sequence ID" value="NZ_CBCRYX010000002.1"/>
</dbReference>
<evidence type="ECO:0000256" key="1">
    <source>
        <dbReference type="SAM" id="MobiDB-lite"/>
    </source>
</evidence>
<keyword evidence="3" id="KW-1185">Reference proteome</keyword>